<accession>A0AAD7MX33</accession>
<evidence type="ECO:0000256" key="1">
    <source>
        <dbReference type="SAM" id="MobiDB-lite"/>
    </source>
</evidence>
<name>A0AAD7MX33_9AGAR</name>
<proteinExistence type="predicted"/>
<keyword evidence="3" id="KW-1185">Reference proteome</keyword>
<reference evidence="2" key="1">
    <citation type="submission" date="2023-03" db="EMBL/GenBank/DDBJ databases">
        <title>Massive genome expansion in bonnet fungi (Mycena s.s.) driven by repeated elements and novel gene families across ecological guilds.</title>
        <authorList>
            <consortium name="Lawrence Berkeley National Laboratory"/>
            <person name="Harder C.B."/>
            <person name="Miyauchi S."/>
            <person name="Viragh M."/>
            <person name="Kuo A."/>
            <person name="Thoen E."/>
            <person name="Andreopoulos B."/>
            <person name="Lu D."/>
            <person name="Skrede I."/>
            <person name="Drula E."/>
            <person name="Henrissat B."/>
            <person name="Morin E."/>
            <person name="Kohler A."/>
            <person name="Barry K."/>
            <person name="LaButti K."/>
            <person name="Morin E."/>
            <person name="Salamov A."/>
            <person name="Lipzen A."/>
            <person name="Mereny Z."/>
            <person name="Hegedus B."/>
            <person name="Baldrian P."/>
            <person name="Stursova M."/>
            <person name="Weitz H."/>
            <person name="Taylor A."/>
            <person name="Grigoriev I.V."/>
            <person name="Nagy L.G."/>
            <person name="Martin F."/>
            <person name="Kauserud H."/>
        </authorList>
    </citation>
    <scope>NUCLEOTIDE SEQUENCE</scope>
    <source>
        <strain evidence="2">CBHHK188m</strain>
    </source>
</reference>
<sequence>MEIESFRLKQEARAVNMCMGSFGKYLLIQEHCPVRKAPPRGLGSAGAGCTTRDPTEQQSTETSILEGIHLPARLTFLPAPNRRYIACVGFSATPDHDCRRATSRFRSVSLAGSTKTSGWAGSKSEVKF</sequence>
<evidence type="ECO:0000313" key="3">
    <source>
        <dbReference type="Proteomes" id="UP001215280"/>
    </source>
</evidence>
<evidence type="ECO:0000313" key="2">
    <source>
        <dbReference type="EMBL" id="KAJ7736030.1"/>
    </source>
</evidence>
<dbReference type="AlphaFoldDB" id="A0AAD7MX33"/>
<protein>
    <submittedName>
        <fullName evidence="2">Uncharacterized protein</fullName>
    </submittedName>
</protein>
<feature type="region of interest" description="Disordered" evidence="1">
    <location>
        <begin position="39"/>
        <end position="62"/>
    </location>
</feature>
<dbReference type="EMBL" id="JARJLG010000151">
    <property type="protein sequence ID" value="KAJ7736030.1"/>
    <property type="molecule type" value="Genomic_DNA"/>
</dbReference>
<comment type="caution">
    <text evidence="2">The sequence shown here is derived from an EMBL/GenBank/DDBJ whole genome shotgun (WGS) entry which is preliminary data.</text>
</comment>
<dbReference type="Proteomes" id="UP001215280">
    <property type="component" value="Unassembled WGS sequence"/>
</dbReference>
<organism evidence="2 3">
    <name type="scientific">Mycena maculata</name>
    <dbReference type="NCBI Taxonomy" id="230809"/>
    <lineage>
        <taxon>Eukaryota</taxon>
        <taxon>Fungi</taxon>
        <taxon>Dikarya</taxon>
        <taxon>Basidiomycota</taxon>
        <taxon>Agaricomycotina</taxon>
        <taxon>Agaricomycetes</taxon>
        <taxon>Agaricomycetidae</taxon>
        <taxon>Agaricales</taxon>
        <taxon>Marasmiineae</taxon>
        <taxon>Mycenaceae</taxon>
        <taxon>Mycena</taxon>
    </lineage>
</organism>
<gene>
    <name evidence="2" type="ORF">DFH07DRAFT_779820</name>
</gene>